<dbReference type="Proteomes" id="UP000199328">
    <property type="component" value="Unassembled WGS sequence"/>
</dbReference>
<dbReference type="AlphaFoldDB" id="A0A1G9BID2"/>
<dbReference type="InterPro" id="IPR036844">
    <property type="entry name" value="Hint_dom_sf"/>
</dbReference>
<protein>
    <submittedName>
        <fullName evidence="2">Hint domain-containing protein</fullName>
    </submittedName>
</protein>
<dbReference type="GO" id="GO:0016539">
    <property type="term" value="P:intein-mediated protein splicing"/>
    <property type="evidence" value="ECO:0007669"/>
    <property type="project" value="InterPro"/>
</dbReference>
<dbReference type="Gene3D" id="2.170.16.10">
    <property type="entry name" value="Hedgehog/Intein (Hint) domain"/>
    <property type="match status" value="1"/>
</dbReference>
<name>A0A1G9BID2_9RHOB</name>
<dbReference type="EMBL" id="FNFV01000002">
    <property type="protein sequence ID" value="SDK38990.1"/>
    <property type="molecule type" value="Genomic_DNA"/>
</dbReference>
<reference evidence="3" key="1">
    <citation type="submission" date="2016-10" db="EMBL/GenBank/DDBJ databases">
        <authorList>
            <person name="Varghese N."/>
            <person name="Submissions S."/>
        </authorList>
    </citation>
    <scope>NUCLEOTIDE SEQUENCE [LARGE SCALE GENOMIC DNA]</scope>
    <source>
        <strain evidence="3">CGMCC 1.10789</strain>
    </source>
</reference>
<dbReference type="STRING" id="990712.SAMN05216257_102549"/>
<feature type="domain" description="Hedgehog/Intein (Hint)" evidence="1">
    <location>
        <begin position="123"/>
        <end position="260"/>
    </location>
</feature>
<dbReference type="OrthoDB" id="6305173at2"/>
<proteinExistence type="predicted"/>
<dbReference type="Pfam" id="PF13403">
    <property type="entry name" value="Hint_2"/>
    <property type="match status" value="1"/>
</dbReference>
<dbReference type="CDD" id="cd00081">
    <property type="entry name" value="Hint"/>
    <property type="match status" value="1"/>
</dbReference>
<dbReference type="SUPFAM" id="SSF51294">
    <property type="entry name" value="Hedgehog/intein (Hint) domain"/>
    <property type="match status" value="1"/>
</dbReference>
<evidence type="ECO:0000313" key="3">
    <source>
        <dbReference type="Proteomes" id="UP000199328"/>
    </source>
</evidence>
<accession>A0A1G9BID2</accession>
<organism evidence="2 3">
    <name type="scientific">Meinhardsimonia xiamenensis</name>
    <dbReference type="NCBI Taxonomy" id="990712"/>
    <lineage>
        <taxon>Bacteria</taxon>
        <taxon>Pseudomonadati</taxon>
        <taxon>Pseudomonadota</taxon>
        <taxon>Alphaproteobacteria</taxon>
        <taxon>Rhodobacterales</taxon>
        <taxon>Paracoccaceae</taxon>
        <taxon>Meinhardsimonia</taxon>
    </lineage>
</organism>
<keyword evidence="3" id="KW-1185">Reference proteome</keyword>
<evidence type="ECO:0000313" key="2">
    <source>
        <dbReference type="EMBL" id="SDK38990.1"/>
    </source>
</evidence>
<evidence type="ECO:0000259" key="1">
    <source>
        <dbReference type="Pfam" id="PF13403"/>
    </source>
</evidence>
<sequence length="316" mass="34668">MPAYSWVDNFYEIDPAYPPDPGTPLEAIDLVARDRNGDGELDPGSRDTIDGVRFSHAWVGDTVTVEYPDGTQDTITGVTFYLNDGRRLFSPTDGSTLKDATFVSSTYVTTSQPVQNQQMELVICFTAGTRIAVPGGERPVEELEVGDLVVTLDHGPQPVRWIGRRKVAGRGDLAPIRFAPGAIGNARELRVSPQHRMLVTGWRAELHFGEAEVLAPARGLVDGDRVHVAPCEEVEYVHLLFDRHEIIFAEGVPSESFYPGEFTLSHDRAIAGELAVLFPELFRRRGGVHGVWMPARRILTVREAVVLAEGAARAAA</sequence>
<dbReference type="InterPro" id="IPR028992">
    <property type="entry name" value="Hedgehog/Intein_dom"/>
</dbReference>
<gene>
    <name evidence="2" type="ORF">SAMN05216257_102549</name>
</gene>
<dbReference type="RefSeq" id="WP_092499321.1">
    <property type="nucleotide sequence ID" value="NZ_FNFV01000002.1"/>
</dbReference>
<dbReference type="PROSITE" id="PS50817">
    <property type="entry name" value="INTEIN_N_TER"/>
    <property type="match status" value="1"/>
</dbReference>
<dbReference type="InterPro" id="IPR006141">
    <property type="entry name" value="Intein_N"/>
</dbReference>